<reference evidence="2" key="1">
    <citation type="submission" date="2016-04" db="EMBL/GenBank/DDBJ databases">
        <title>Cephalotus genome sequencing.</title>
        <authorList>
            <person name="Fukushima K."/>
            <person name="Hasebe M."/>
            <person name="Fang X."/>
        </authorList>
    </citation>
    <scope>NUCLEOTIDE SEQUENCE [LARGE SCALE GENOMIC DNA]</scope>
    <source>
        <strain evidence="2">cv. St1</strain>
    </source>
</reference>
<dbReference type="InterPro" id="IPR011257">
    <property type="entry name" value="DNA_glycosylase"/>
</dbReference>
<dbReference type="STRING" id="3775.A0A1Q3CEQ5"/>
<dbReference type="InParanoid" id="A0A1Q3CEQ5"/>
<dbReference type="GO" id="GO:0006285">
    <property type="term" value="P:base-excision repair, AP site formation"/>
    <property type="evidence" value="ECO:0007669"/>
    <property type="project" value="TreeGrafter"/>
</dbReference>
<dbReference type="Proteomes" id="UP000187406">
    <property type="component" value="Unassembled WGS sequence"/>
</dbReference>
<evidence type="ECO:0008006" key="3">
    <source>
        <dbReference type="Google" id="ProtNLM"/>
    </source>
</evidence>
<protein>
    <recommendedName>
        <fullName evidence="3">HhH-GPD domain-containing protein</fullName>
    </recommendedName>
</protein>
<feature type="non-terminal residue" evidence="1">
    <location>
        <position position="1"/>
    </location>
</feature>
<name>A0A1Q3CEQ5_CEPFO</name>
<dbReference type="PANTHER" id="PTHR10242">
    <property type="entry name" value="8-OXOGUANINE DNA GLYCOSYLASE"/>
    <property type="match status" value="1"/>
</dbReference>
<dbReference type="OrthoDB" id="4951845at2759"/>
<gene>
    <name evidence="1" type="ORF">CFOL_v3_22027</name>
</gene>
<evidence type="ECO:0000313" key="1">
    <source>
        <dbReference type="EMBL" id="GAV78561.1"/>
    </source>
</evidence>
<comment type="caution">
    <text evidence="1">The sequence shown here is derived from an EMBL/GenBank/DDBJ whole genome shotgun (WGS) entry which is preliminary data.</text>
</comment>
<dbReference type="EMBL" id="BDDD01001828">
    <property type="protein sequence ID" value="GAV78561.1"/>
    <property type="molecule type" value="Genomic_DNA"/>
</dbReference>
<organism evidence="1 2">
    <name type="scientific">Cephalotus follicularis</name>
    <name type="common">Albany pitcher plant</name>
    <dbReference type="NCBI Taxonomy" id="3775"/>
    <lineage>
        <taxon>Eukaryota</taxon>
        <taxon>Viridiplantae</taxon>
        <taxon>Streptophyta</taxon>
        <taxon>Embryophyta</taxon>
        <taxon>Tracheophyta</taxon>
        <taxon>Spermatophyta</taxon>
        <taxon>Magnoliopsida</taxon>
        <taxon>eudicotyledons</taxon>
        <taxon>Gunneridae</taxon>
        <taxon>Pentapetalae</taxon>
        <taxon>rosids</taxon>
        <taxon>fabids</taxon>
        <taxon>Oxalidales</taxon>
        <taxon>Cephalotaceae</taxon>
        <taxon>Cephalotus</taxon>
    </lineage>
</organism>
<dbReference type="GO" id="GO:0034039">
    <property type="term" value="F:8-oxo-7,8-dihydroguanine DNA N-glycosylase activity"/>
    <property type="evidence" value="ECO:0007669"/>
    <property type="project" value="TreeGrafter"/>
</dbReference>
<accession>A0A1Q3CEQ5</accession>
<proteinExistence type="predicted"/>
<dbReference type="AlphaFoldDB" id="A0A1Q3CEQ5"/>
<sequence length="256" mass="28952">STFSLEKSVCNHGLFMMAPNLWIPSIETLKRPLRLADSITCVIVSISHLPNRTFLIVKVHDTQLVSSQDQQAILVCIDHALLYIPQVARMLRISERDERSLRDFQVHAAAKERGFGRIFRSPSLFKERIEEKTSIIIPGNTNKCANASSNFQLSNSRVQSMGNFPSPRELASLDKDFLNECCIGYRIRNIVKLAKDVESGRLNLNKFEEAIDAASYENVLSRLKKIKGLGTFACANVLMCIGFYQMVPIDTETFRH</sequence>
<dbReference type="PANTHER" id="PTHR10242:SF7">
    <property type="entry name" value="HHH-GPD DOMAIN-CONTAINING PROTEIN"/>
    <property type="match status" value="1"/>
</dbReference>
<evidence type="ECO:0000313" key="2">
    <source>
        <dbReference type="Proteomes" id="UP000187406"/>
    </source>
</evidence>
<feature type="non-terminal residue" evidence="1">
    <location>
        <position position="256"/>
    </location>
</feature>
<keyword evidence="2" id="KW-1185">Reference proteome</keyword>
<dbReference type="Gene3D" id="1.10.340.30">
    <property type="entry name" value="Hypothetical protein, domain 2"/>
    <property type="match status" value="1"/>
</dbReference>
<dbReference type="GO" id="GO:0005634">
    <property type="term" value="C:nucleus"/>
    <property type="evidence" value="ECO:0007669"/>
    <property type="project" value="TreeGrafter"/>
</dbReference>
<dbReference type="SUPFAM" id="SSF48150">
    <property type="entry name" value="DNA-glycosylase"/>
    <property type="match status" value="1"/>
</dbReference>
<dbReference type="InterPro" id="IPR052054">
    <property type="entry name" value="Oxidative_DNA_repair_enzyme"/>
</dbReference>